<dbReference type="SUPFAM" id="SSF50630">
    <property type="entry name" value="Acid proteases"/>
    <property type="match status" value="1"/>
</dbReference>
<evidence type="ECO:0000313" key="4">
    <source>
        <dbReference type="Proteomes" id="UP000054324"/>
    </source>
</evidence>
<organism evidence="3 4">
    <name type="scientific">Opisthorchis viverrini</name>
    <name type="common">Southeast Asian liver fluke</name>
    <dbReference type="NCBI Taxonomy" id="6198"/>
    <lineage>
        <taxon>Eukaryota</taxon>
        <taxon>Metazoa</taxon>
        <taxon>Spiralia</taxon>
        <taxon>Lophotrochozoa</taxon>
        <taxon>Platyhelminthes</taxon>
        <taxon>Trematoda</taxon>
        <taxon>Digenea</taxon>
        <taxon>Opisthorchiida</taxon>
        <taxon>Opisthorchiata</taxon>
        <taxon>Opisthorchiidae</taxon>
        <taxon>Opisthorchis</taxon>
    </lineage>
</organism>
<dbReference type="PANTHER" id="PTHR47966:SF51">
    <property type="entry name" value="BETA-SITE APP-CLEAVING ENZYME, ISOFORM A-RELATED"/>
    <property type="match status" value="1"/>
</dbReference>
<sequence length="254" mass="28184">MFDTGGFSRWLPSTLLPAGCLQGKERYDVNSITRTSLEIAHASGYLDGVQRGNIVTDNLVVCFSRFPFVEILESTCQVMPGEYFDGIFGMGKPNPGSGYETFQTTLIEYMVANGAAQERLFTFRFCGMQYGEQILCEMCHAVMDTGAPVTVMPLGTVQSLIQNPEIIDRGNGLLYVLPAMVPLVKDFKITIGERVFTIPPKDLLNPNPEFSTFGAGYTQNYQGLEWTIGLSFLRNFHTVFDEAGERMGFAKVQC</sequence>
<dbReference type="Proteomes" id="UP000054324">
    <property type="component" value="Unassembled WGS sequence"/>
</dbReference>
<comment type="similarity">
    <text evidence="1">Belongs to the peptidase A1 family.</text>
</comment>
<dbReference type="InterPro" id="IPR033121">
    <property type="entry name" value="PEPTIDASE_A1"/>
</dbReference>
<dbReference type="AlphaFoldDB" id="A0A075A1T8"/>
<dbReference type="CDD" id="cd05471">
    <property type="entry name" value="pepsin_like"/>
    <property type="match status" value="1"/>
</dbReference>
<dbReference type="EMBL" id="KL596636">
    <property type="protein sequence ID" value="KER32192.1"/>
    <property type="molecule type" value="Genomic_DNA"/>
</dbReference>
<evidence type="ECO:0000313" key="3">
    <source>
        <dbReference type="EMBL" id="KER32192.1"/>
    </source>
</evidence>
<dbReference type="InterPro" id="IPR001461">
    <property type="entry name" value="Aspartic_peptidase_A1"/>
</dbReference>
<dbReference type="GO" id="GO:0004190">
    <property type="term" value="F:aspartic-type endopeptidase activity"/>
    <property type="evidence" value="ECO:0007669"/>
    <property type="project" value="InterPro"/>
</dbReference>
<dbReference type="CTD" id="20315815"/>
<dbReference type="KEGG" id="ovi:T265_01627"/>
<gene>
    <name evidence="3" type="ORF">T265_01627</name>
</gene>
<protein>
    <recommendedName>
        <fullName evidence="2">Peptidase A1 domain-containing protein</fullName>
    </recommendedName>
</protein>
<proteinExistence type="inferred from homology"/>
<name>A0A075A1T8_OPIVI</name>
<dbReference type="GeneID" id="20315815"/>
<dbReference type="RefSeq" id="XP_009163957.1">
    <property type="nucleotide sequence ID" value="XM_009165693.1"/>
</dbReference>
<dbReference type="Gene3D" id="2.40.70.10">
    <property type="entry name" value="Acid Proteases"/>
    <property type="match status" value="2"/>
</dbReference>
<dbReference type="Pfam" id="PF00026">
    <property type="entry name" value="Asp"/>
    <property type="match status" value="1"/>
</dbReference>
<reference evidence="3 4" key="1">
    <citation type="submission" date="2013-11" db="EMBL/GenBank/DDBJ databases">
        <title>Opisthorchis viverrini - life in the bile duct.</title>
        <authorList>
            <person name="Young N.D."/>
            <person name="Nagarajan N."/>
            <person name="Lin S.J."/>
            <person name="Korhonen P.K."/>
            <person name="Jex A.R."/>
            <person name="Hall R.S."/>
            <person name="Safavi-Hemami H."/>
            <person name="Kaewkong W."/>
            <person name="Bertrand D."/>
            <person name="Gao S."/>
            <person name="Seet Q."/>
            <person name="Wongkham S."/>
            <person name="Teh B.T."/>
            <person name="Wongkham C."/>
            <person name="Intapan P.M."/>
            <person name="Maleewong W."/>
            <person name="Yang X."/>
            <person name="Hu M."/>
            <person name="Wang Z."/>
            <person name="Hofmann A."/>
            <person name="Sternberg P.W."/>
            <person name="Tan P."/>
            <person name="Wang J."/>
            <person name="Gasser R.B."/>
        </authorList>
    </citation>
    <scope>NUCLEOTIDE SEQUENCE [LARGE SCALE GENOMIC DNA]</scope>
</reference>
<dbReference type="InterPro" id="IPR034164">
    <property type="entry name" value="Pepsin-like_dom"/>
</dbReference>
<dbReference type="PANTHER" id="PTHR47966">
    <property type="entry name" value="BETA-SITE APP-CLEAVING ENZYME, ISOFORM A-RELATED"/>
    <property type="match status" value="1"/>
</dbReference>
<feature type="domain" description="Peptidase A1" evidence="2">
    <location>
        <begin position="120"/>
        <end position="252"/>
    </location>
</feature>
<evidence type="ECO:0000256" key="1">
    <source>
        <dbReference type="ARBA" id="ARBA00007447"/>
    </source>
</evidence>
<keyword evidence="4" id="KW-1185">Reference proteome</keyword>
<evidence type="ECO:0000259" key="2">
    <source>
        <dbReference type="Pfam" id="PF00026"/>
    </source>
</evidence>
<accession>A0A075A1T8</accession>
<dbReference type="InterPro" id="IPR021109">
    <property type="entry name" value="Peptidase_aspartic_dom_sf"/>
</dbReference>
<dbReference type="GO" id="GO:0006508">
    <property type="term" value="P:proteolysis"/>
    <property type="evidence" value="ECO:0007669"/>
    <property type="project" value="InterPro"/>
</dbReference>
<dbReference type="OrthoDB" id="5853681at2759"/>